<dbReference type="Gene3D" id="2.60.40.2840">
    <property type="match status" value="1"/>
</dbReference>
<dbReference type="SUPFAM" id="SSF56219">
    <property type="entry name" value="DNase I-like"/>
    <property type="match status" value="1"/>
</dbReference>
<dbReference type="InterPro" id="IPR041611">
    <property type="entry name" value="SKICH"/>
</dbReference>
<dbReference type="Gene3D" id="3.60.10.10">
    <property type="entry name" value="Endonuclease/exonuclease/phosphatase"/>
    <property type="match status" value="1"/>
</dbReference>
<dbReference type="AlphaFoldDB" id="A0A9P0IWV8"/>
<dbReference type="PANTHER" id="PTHR11200:SF275">
    <property type="entry name" value="LD06095P"/>
    <property type="match status" value="1"/>
</dbReference>
<evidence type="ECO:0000313" key="3">
    <source>
        <dbReference type="EMBL" id="CAH1718664.1"/>
    </source>
</evidence>
<dbReference type="InterPro" id="IPR046985">
    <property type="entry name" value="IP5"/>
</dbReference>
<name>A0A9P0IWV8_9DIPT</name>
<organism evidence="3 4">
    <name type="scientific">Chironomus riparius</name>
    <dbReference type="NCBI Taxonomy" id="315576"/>
    <lineage>
        <taxon>Eukaryota</taxon>
        <taxon>Metazoa</taxon>
        <taxon>Ecdysozoa</taxon>
        <taxon>Arthropoda</taxon>
        <taxon>Hexapoda</taxon>
        <taxon>Insecta</taxon>
        <taxon>Pterygota</taxon>
        <taxon>Neoptera</taxon>
        <taxon>Endopterygota</taxon>
        <taxon>Diptera</taxon>
        <taxon>Nematocera</taxon>
        <taxon>Chironomoidea</taxon>
        <taxon>Chironomidae</taxon>
        <taxon>Chironominae</taxon>
        <taxon>Chironomus</taxon>
    </lineage>
</organism>
<evidence type="ECO:0000256" key="1">
    <source>
        <dbReference type="ARBA" id="ARBA00005910"/>
    </source>
</evidence>
<dbReference type="FunFam" id="3.60.10.10:FF:000060">
    <property type="entry name" value="Uncharacterized protein, isoform C"/>
    <property type="match status" value="1"/>
</dbReference>
<dbReference type="GO" id="GO:0001726">
    <property type="term" value="C:ruffle"/>
    <property type="evidence" value="ECO:0007669"/>
    <property type="project" value="TreeGrafter"/>
</dbReference>
<dbReference type="InterPro" id="IPR036691">
    <property type="entry name" value="Endo/exonu/phosph_ase_sf"/>
</dbReference>
<dbReference type="GO" id="GO:0046856">
    <property type="term" value="P:phosphatidylinositol dephosphorylation"/>
    <property type="evidence" value="ECO:0007669"/>
    <property type="project" value="InterPro"/>
</dbReference>
<comment type="similarity">
    <text evidence="1">Belongs to the inositol 1,4,5-trisphosphate 5-phosphatase type II family.</text>
</comment>
<keyword evidence="4" id="KW-1185">Reference proteome</keyword>
<dbReference type="InterPro" id="IPR000300">
    <property type="entry name" value="IPPc"/>
</dbReference>
<dbReference type="Pfam" id="PF22669">
    <property type="entry name" value="Exo_endo_phos2"/>
    <property type="match status" value="1"/>
</dbReference>
<evidence type="ECO:0000259" key="2">
    <source>
        <dbReference type="SMART" id="SM00128"/>
    </source>
</evidence>
<dbReference type="PANTHER" id="PTHR11200">
    <property type="entry name" value="INOSITOL 5-PHOSPHATASE"/>
    <property type="match status" value="1"/>
</dbReference>
<reference evidence="3" key="2">
    <citation type="submission" date="2022-10" db="EMBL/GenBank/DDBJ databases">
        <authorList>
            <consortium name="ENA_rothamsted_submissions"/>
            <consortium name="culmorum"/>
            <person name="King R."/>
        </authorList>
    </citation>
    <scope>NUCLEOTIDE SEQUENCE</scope>
</reference>
<proteinExistence type="inferred from homology"/>
<dbReference type="GO" id="GO:0005737">
    <property type="term" value="C:cytoplasm"/>
    <property type="evidence" value="ECO:0007669"/>
    <property type="project" value="TreeGrafter"/>
</dbReference>
<reference evidence="3" key="1">
    <citation type="submission" date="2022-01" db="EMBL/GenBank/DDBJ databases">
        <authorList>
            <person name="King R."/>
        </authorList>
    </citation>
    <scope>NUCLEOTIDE SEQUENCE</scope>
</reference>
<accession>A0A9P0IWV8</accession>
<dbReference type="Pfam" id="PF17751">
    <property type="entry name" value="SKICH"/>
    <property type="match status" value="1"/>
</dbReference>
<protein>
    <recommendedName>
        <fullName evidence="2">Inositol polyphosphate-related phosphatase domain-containing protein</fullName>
    </recommendedName>
</protein>
<sequence>MWNLSLYIVTWNVSTKYPDTLKLNELLDIDLHYKEKRLPDFYIVGLQEVNANPHTYVSSFFKSDPWVQKLKELLKPLDYIVAKTEQMQGLLLTIFVKRKHLYHIREIESEYVRTGFGGMWGNKGAVATRMNCYGCSICLVNSHLAAHDEMLEERINDYQRIKEATNFSVKFCKDIYDHDYVFWFGDLNFRLFNHYSGNDNYSPQEIRQMIKEDRLADLIKKDQLSLAMCEGRAFSELVERLPQFPPTFKFVVDSSDYDMKRRPAWCDRILYKARSKIIKNCSLHLEQVSYKSHPNYDISDHKPVSSEFKINSPDDDISQLVIKFNPLTVWNNSEDNEVEYILPPNFVVGSADWIGVYPENFTGFDEYYGYEYTETAGDKPEPVERTVKINFSASIDLPLQGNFVFLYFQSTGMRGYSSMLGVSDPFPVIKRCPSPRPDTID</sequence>
<dbReference type="SMART" id="SM00128">
    <property type="entry name" value="IPPc"/>
    <property type="match status" value="1"/>
</dbReference>
<gene>
    <name evidence="3" type="ORF">CHIRRI_LOCUS6032</name>
</gene>
<dbReference type="OrthoDB" id="7773414at2759"/>
<evidence type="ECO:0000313" key="4">
    <source>
        <dbReference type="Proteomes" id="UP001153620"/>
    </source>
</evidence>
<dbReference type="EMBL" id="OU895878">
    <property type="protein sequence ID" value="CAH1718664.1"/>
    <property type="molecule type" value="Genomic_DNA"/>
</dbReference>
<feature type="domain" description="Inositol polyphosphate-related phosphatase" evidence="2">
    <location>
        <begin position="2"/>
        <end position="316"/>
    </location>
</feature>
<dbReference type="GO" id="GO:0005886">
    <property type="term" value="C:plasma membrane"/>
    <property type="evidence" value="ECO:0007669"/>
    <property type="project" value="TreeGrafter"/>
</dbReference>
<dbReference type="Proteomes" id="UP001153620">
    <property type="component" value="Chromosome 2"/>
</dbReference>
<dbReference type="GO" id="GO:0004439">
    <property type="term" value="F:phosphatidylinositol-4,5-bisphosphate 5-phosphatase activity"/>
    <property type="evidence" value="ECO:0007669"/>
    <property type="project" value="TreeGrafter"/>
</dbReference>